<comment type="caution">
    <text evidence="1">The sequence shown here is derived from an EMBL/GenBank/DDBJ whole genome shotgun (WGS) entry which is preliminary data.</text>
</comment>
<dbReference type="Pfam" id="PF12505">
    <property type="entry name" value="DUF3712"/>
    <property type="match status" value="1"/>
</dbReference>
<organism evidence="1 2">
    <name type="scientific">Stachybotrys elegans</name>
    <dbReference type="NCBI Taxonomy" id="80388"/>
    <lineage>
        <taxon>Eukaryota</taxon>
        <taxon>Fungi</taxon>
        <taxon>Dikarya</taxon>
        <taxon>Ascomycota</taxon>
        <taxon>Pezizomycotina</taxon>
        <taxon>Sordariomycetes</taxon>
        <taxon>Hypocreomycetidae</taxon>
        <taxon>Hypocreales</taxon>
        <taxon>Stachybotryaceae</taxon>
        <taxon>Stachybotrys</taxon>
    </lineage>
</organism>
<name>A0A8K0SSD9_9HYPO</name>
<proteinExistence type="predicted"/>
<evidence type="ECO:0000313" key="1">
    <source>
        <dbReference type="EMBL" id="KAH7321146.1"/>
    </source>
</evidence>
<reference evidence="1" key="1">
    <citation type="journal article" date="2021" name="Nat. Commun.">
        <title>Genetic determinants of endophytism in the Arabidopsis root mycobiome.</title>
        <authorList>
            <person name="Mesny F."/>
            <person name="Miyauchi S."/>
            <person name="Thiergart T."/>
            <person name="Pickel B."/>
            <person name="Atanasova L."/>
            <person name="Karlsson M."/>
            <person name="Huettel B."/>
            <person name="Barry K.W."/>
            <person name="Haridas S."/>
            <person name="Chen C."/>
            <person name="Bauer D."/>
            <person name="Andreopoulos W."/>
            <person name="Pangilinan J."/>
            <person name="LaButti K."/>
            <person name="Riley R."/>
            <person name="Lipzen A."/>
            <person name="Clum A."/>
            <person name="Drula E."/>
            <person name="Henrissat B."/>
            <person name="Kohler A."/>
            <person name="Grigoriev I.V."/>
            <person name="Martin F.M."/>
            <person name="Hacquard S."/>
        </authorList>
    </citation>
    <scope>NUCLEOTIDE SEQUENCE</scope>
    <source>
        <strain evidence="1">MPI-CAGE-CH-0235</strain>
    </source>
</reference>
<protein>
    <submittedName>
        <fullName evidence="1">Uncharacterized protein</fullName>
    </submittedName>
</protein>
<dbReference type="AlphaFoldDB" id="A0A8K0SSD9"/>
<keyword evidence="2" id="KW-1185">Reference proteome</keyword>
<dbReference type="Proteomes" id="UP000813444">
    <property type="component" value="Unassembled WGS sequence"/>
</dbReference>
<dbReference type="OrthoDB" id="10039566at2759"/>
<dbReference type="EMBL" id="JAGPNK010000005">
    <property type="protein sequence ID" value="KAH7321146.1"/>
    <property type="molecule type" value="Genomic_DNA"/>
</dbReference>
<evidence type="ECO:0000313" key="2">
    <source>
        <dbReference type="Proteomes" id="UP000813444"/>
    </source>
</evidence>
<sequence length="259" mass="28557">MSIDGVVHYLLDRARVDVALVKITEPTKDSYVIAIETDVTGTGPIGTRVSPMELDLTYEGKCFAKLRTPELQTHWWGGAKVKVEEQKVQILDMATYRDYVQSVLVSKETGFHLENGVCTIRALGIGIPCTYRLRVPIRGMMGLAGTVTKVERSRLDQEHIAVTARLQNPSPVEMDHGMSSFEFRNTTGELISLLKGDVKIVRGDFEVKLEGKLERSFTPTPKGKLVGVGVDGDSWCKETIKYISLDVNIPTECAAALSA</sequence>
<dbReference type="InterPro" id="IPR022185">
    <property type="entry name" value="DUF3712"/>
</dbReference>
<accession>A0A8K0SSD9</accession>
<gene>
    <name evidence="1" type="ORF">B0I35DRAFT_208094</name>
</gene>